<dbReference type="PANTHER" id="PTHR30386:SF18">
    <property type="entry name" value="INNER MEMBRANE PROTEIN YIAV-RELATED"/>
    <property type="match status" value="1"/>
</dbReference>
<feature type="coiled-coil region" evidence="1">
    <location>
        <begin position="115"/>
        <end position="286"/>
    </location>
</feature>
<keyword evidence="4" id="KW-1185">Reference proteome</keyword>
<organism evidence="3 4">
    <name type="scientific">Echinicola jeungdonensis</name>
    <dbReference type="NCBI Taxonomy" id="709343"/>
    <lineage>
        <taxon>Bacteria</taxon>
        <taxon>Pseudomonadati</taxon>
        <taxon>Bacteroidota</taxon>
        <taxon>Cytophagia</taxon>
        <taxon>Cytophagales</taxon>
        <taxon>Cyclobacteriaceae</taxon>
        <taxon>Echinicola</taxon>
    </lineage>
</organism>
<gene>
    <name evidence="3" type="ORF">ACFFUR_13245</name>
</gene>
<protein>
    <submittedName>
        <fullName evidence="3">HlyD family secretion protein</fullName>
    </submittedName>
</protein>
<proteinExistence type="predicted"/>
<dbReference type="PANTHER" id="PTHR30386">
    <property type="entry name" value="MEMBRANE FUSION SUBUNIT OF EMRAB-TOLC MULTIDRUG EFFLUX PUMP"/>
    <property type="match status" value="1"/>
</dbReference>
<dbReference type="EMBL" id="JBHMEW010000064">
    <property type="protein sequence ID" value="MFB9212775.1"/>
    <property type="molecule type" value="Genomic_DNA"/>
</dbReference>
<sequence>MLNISKNSISRFVQKSDYKSFKLLDQPKYFRFSRKISGIFIVLIIICLFLPWTQNIQSNGYVTTLMPKQRPQAIQPVISGRLENWYVREGEFVEKGDTIAYMSDAKSEYFDPNLLERTREQLEAKSQSILSYEDKVSAISQQYQALSEALQLKIKQTRNKILQAQNKVKMDSMDLVAYRTNLEIAKNQLERTNELYNKGLKSLTDLQEKELKVQEAQAKVTVQENKLINQRNSQDNLQIELSSVEQEYRDKLSKSQSDQQSALSGKLDAIANVSKLQNQLSNYQKRHQLYHITAPQSGYITKTITKGIGEYVKAGTDIVTIMPSNYELAVEVYVRPRDLPLIQRGNKVRLRFDGWPAIVISGWPEASTGVFTGRVFAIDRFISENGHYRLLVAPDTESRKWPEDLSVGTGVSSFFLLSDVPVWYELWRLLNGFPADYYRNEKEKTKQLKFKAPIKSVK</sequence>
<evidence type="ECO:0000313" key="3">
    <source>
        <dbReference type="EMBL" id="MFB9212775.1"/>
    </source>
</evidence>
<feature type="transmembrane region" description="Helical" evidence="2">
    <location>
        <begin position="36"/>
        <end position="53"/>
    </location>
</feature>
<evidence type="ECO:0000313" key="4">
    <source>
        <dbReference type="Proteomes" id="UP001589654"/>
    </source>
</evidence>
<accession>A0ABV5J7H2</accession>
<comment type="caution">
    <text evidence="3">The sequence shown here is derived from an EMBL/GenBank/DDBJ whole genome shotgun (WGS) entry which is preliminary data.</text>
</comment>
<keyword evidence="2" id="KW-0472">Membrane</keyword>
<dbReference type="Gene3D" id="2.40.50.100">
    <property type="match status" value="1"/>
</dbReference>
<name>A0ABV5J7H2_9BACT</name>
<reference evidence="3 4" key="1">
    <citation type="submission" date="2024-09" db="EMBL/GenBank/DDBJ databases">
        <authorList>
            <person name="Sun Q."/>
            <person name="Mori K."/>
        </authorList>
    </citation>
    <scope>NUCLEOTIDE SEQUENCE [LARGE SCALE GENOMIC DNA]</scope>
    <source>
        <strain evidence="3 4">CECT 7682</strain>
    </source>
</reference>
<evidence type="ECO:0000256" key="2">
    <source>
        <dbReference type="SAM" id="Phobius"/>
    </source>
</evidence>
<keyword evidence="2" id="KW-1133">Transmembrane helix</keyword>
<dbReference type="InterPro" id="IPR050739">
    <property type="entry name" value="MFP"/>
</dbReference>
<evidence type="ECO:0000256" key="1">
    <source>
        <dbReference type="SAM" id="Coils"/>
    </source>
</evidence>
<keyword evidence="1" id="KW-0175">Coiled coil</keyword>
<keyword evidence="2" id="KW-0812">Transmembrane</keyword>
<dbReference type="Proteomes" id="UP001589654">
    <property type="component" value="Unassembled WGS sequence"/>
</dbReference>
<dbReference type="RefSeq" id="WP_290248209.1">
    <property type="nucleotide sequence ID" value="NZ_JAUFQT010000001.1"/>
</dbReference>